<evidence type="ECO:0000256" key="5">
    <source>
        <dbReference type="ARBA" id="ARBA00022777"/>
    </source>
</evidence>
<evidence type="ECO:0000259" key="10">
    <source>
        <dbReference type="PROSITE" id="PS51746"/>
    </source>
</evidence>
<dbReference type="InterPro" id="IPR036457">
    <property type="entry name" value="PPM-type-like_dom_sf"/>
</dbReference>
<dbReference type="EMBL" id="BMQV01000021">
    <property type="protein sequence ID" value="GGP55905.1"/>
    <property type="molecule type" value="Genomic_DNA"/>
</dbReference>
<dbReference type="SUPFAM" id="SSF81606">
    <property type="entry name" value="PP2C-like"/>
    <property type="match status" value="1"/>
</dbReference>
<gene>
    <name evidence="11" type="ORF">GCM10009409_22610</name>
</gene>
<evidence type="ECO:0000256" key="6">
    <source>
        <dbReference type="ARBA" id="ARBA00022840"/>
    </source>
</evidence>
<evidence type="ECO:0000256" key="7">
    <source>
        <dbReference type="ARBA" id="ARBA00047899"/>
    </source>
</evidence>
<evidence type="ECO:0000256" key="8">
    <source>
        <dbReference type="ARBA" id="ARBA00048679"/>
    </source>
</evidence>
<dbReference type="SUPFAM" id="SSF56112">
    <property type="entry name" value="Protein kinase-like (PK-like)"/>
    <property type="match status" value="1"/>
</dbReference>
<dbReference type="GO" id="GO:0016301">
    <property type="term" value="F:kinase activity"/>
    <property type="evidence" value="ECO:0007669"/>
    <property type="project" value="UniProtKB-KW"/>
</dbReference>
<evidence type="ECO:0000256" key="2">
    <source>
        <dbReference type="ARBA" id="ARBA00022527"/>
    </source>
</evidence>
<comment type="catalytic activity">
    <reaction evidence="8">
        <text>L-seryl-[protein] + ATP = O-phospho-L-seryl-[protein] + ADP + H(+)</text>
        <dbReference type="Rhea" id="RHEA:17989"/>
        <dbReference type="Rhea" id="RHEA-COMP:9863"/>
        <dbReference type="Rhea" id="RHEA-COMP:11604"/>
        <dbReference type="ChEBI" id="CHEBI:15378"/>
        <dbReference type="ChEBI" id="CHEBI:29999"/>
        <dbReference type="ChEBI" id="CHEBI:30616"/>
        <dbReference type="ChEBI" id="CHEBI:83421"/>
        <dbReference type="ChEBI" id="CHEBI:456216"/>
        <dbReference type="EC" id="2.7.11.1"/>
    </reaction>
</comment>
<dbReference type="PROSITE" id="PS50011">
    <property type="entry name" value="PROTEIN_KINASE_DOM"/>
    <property type="match status" value="1"/>
</dbReference>
<keyword evidence="2" id="KW-0723">Serine/threonine-protein kinase</keyword>
<reference evidence="12" key="1">
    <citation type="journal article" date="2019" name="Int. J. Syst. Evol. Microbiol.">
        <title>The Global Catalogue of Microorganisms (GCM) 10K type strain sequencing project: providing services to taxonomists for standard genome sequencing and annotation.</title>
        <authorList>
            <consortium name="The Broad Institute Genomics Platform"/>
            <consortium name="The Broad Institute Genome Sequencing Center for Infectious Disease"/>
            <person name="Wu L."/>
            <person name="Ma J."/>
        </authorList>
    </citation>
    <scope>NUCLEOTIDE SEQUENCE [LARGE SCALE GENOMIC DNA]</scope>
    <source>
        <strain evidence="12">JCM 32304</strain>
    </source>
</reference>
<dbReference type="SMART" id="SM00220">
    <property type="entry name" value="S_TKc"/>
    <property type="match status" value="1"/>
</dbReference>
<evidence type="ECO:0000256" key="4">
    <source>
        <dbReference type="ARBA" id="ARBA00022741"/>
    </source>
</evidence>
<dbReference type="CDD" id="cd14014">
    <property type="entry name" value="STKc_PknB_like"/>
    <property type="match status" value="1"/>
</dbReference>
<keyword evidence="5 11" id="KW-0418">Kinase</keyword>
<keyword evidence="3" id="KW-0808">Transferase</keyword>
<dbReference type="PROSITE" id="PS51746">
    <property type="entry name" value="PPM_2"/>
    <property type="match status" value="1"/>
</dbReference>
<evidence type="ECO:0000256" key="1">
    <source>
        <dbReference type="ARBA" id="ARBA00012513"/>
    </source>
</evidence>
<keyword evidence="4" id="KW-0547">Nucleotide-binding</keyword>
<dbReference type="InterPro" id="IPR001932">
    <property type="entry name" value="PPM-type_phosphatase-like_dom"/>
</dbReference>
<dbReference type="CDD" id="cd00143">
    <property type="entry name" value="PP2Cc"/>
    <property type="match status" value="1"/>
</dbReference>
<evidence type="ECO:0000313" key="11">
    <source>
        <dbReference type="EMBL" id="GGP55905.1"/>
    </source>
</evidence>
<feature type="domain" description="Protein kinase" evidence="9">
    <location>
        <begin position="295"/>
        <end position="555"/>
    </location>
</feature>
<evidence type="ECO:0000313" key="12">
    <source>
        <dbReference type="Proteomes" id="UP000654367"/>
    </source>
</evidence>
<protein>
    <recommendedName>
        <fullName evidence="1">non-specific serine/threonine protein kinase</fullName>
        <ecNumber evidence="1">2.7.11.1</ecNumber>
    </recommendedName>
</protein>
<dbReference type="InterPro" id="IPR011009">
    <property type="entry name" value="Kinase-like_dom_sf"/>
</dbReference>
<comment type="caution">
    <text evidence="11">The sequence shown here is derived from an EMBL/GenBank/DDBJ whole genome shotgun (WGS) entry which is preliminary data.</text>
</comment>
<dbReference type="SMART" id="SM00332">
    <property type="entry name" value="PP2Cc"/>
    <property type="match status" value="1"/>
</dbReference>
<dbReference type="Gene3D" id="3.30.200.20">
    <property type="entry name" value="Phosphorylase Kinase, domain 1"/>
    <property type="match status" value="1"/>
</dbReference>
<keyword evidence="12" id="KW-1185">Reference proteome</keyword>
<dbReference type="InterPro" id="IPR000719">
    <property type="entry name" value="Prot_kinase_dom"/>
</dbReference>
<dbReference type="Proteomes" id="UP000654367">
    <property type="component" value="Unassembled WGS sequence"/>
</dbReference>
<dbReference type="PANTHER" id="PTHR24356">
    <property type="entry name" value="SERINE/THREONINE-PROTEIN KINASE"/>
    <property type="match status" value="1"/>
</dbReference>
<dbReference type="PANTHER" id="PTHR24356:SF1">
    <property type="entry name" value="SERINE_THREONINE-PROTEIN KINASE GREATWALL"/>
    <property type="match status" value="1"/>
</dbReference>
<proteinExistence type="predicted"/>
<feature type="domain" description="PPM-type phosphatase" evidence="10">
    <location>
        <begin position="26"/>
        <end position="262"/>
    </location>
</feature>
<dbReference type="Pfam" id="PF13672">
    <property type="entry name" value="PP2C_2"/>
    <property type="match status" value="1"/>
</dbReference>
<dbReference type="Gene3D" id="1.10.510.10">
    <property type="entry name" value="Transferase(Phosphotransferase) domain 1"/>
    <property type="match status" value="1"/>
</dbReference>
<dbReference type="InterPro" id="IPR050236">
    <property type="entry name" value="Ser_Thr_kinase_AGC"/>
</dbReference>
<keyword evidence="6" id="KW-0067">ATP-binding</keyword>
<dbReference type="RefSeq" id="WP_188920402.1">
    <property type="nucleotide sequence ID" value="NZ_BMQV01000021.1"/>
</dbReference>
<comment type="catalytic activity">
    <reaction evidence="7">
        <text>L-threonyl-[protein] + ATP = O-phospho-L-threonyl-[protein] + ADP + H(+)</text>
        <dbReference type="Rhea" id="RHEA:46608"/>
        <dbReference type="Rhea" id="RHEA-COMP:11060"/>
        <dbReference type="Rhea" id="RHEA-COMP:11605"/>
        <dbReference type="ChEBI" id="CHEBI:15378"/>
        <dbReference type="ChEBI" id="CHEBI:30013"/>
        <dbReference type="ChEBI" id="CHEBI:30616"/>
        <dbReference type="ChEBI" id="CHEBI:61977"/>
        <dbReference type="ChEBI" id="CHEBI:456216"/>
        <dbReference type="EC" id="2.7.11.1"/>
    </reaction>
</comment>
<organism evidence="11 12">
    <name type="scientific">Shewanella saliphila</name>
    <dbReference type="NCBI Taxonomy" id="2282698"/>
    <lineage>
        <taxon>Bacteria</taxon>
        <taxon>Pseudomonadati</taxon>
        <taxon>Pseudomonadota</taxon>
        <taxon>Gammaproteobacteria</taxon>
        <taxon>Alteromonadales</taxon>
        <taxon>Shewanellaceae</taxon>
        <taxon>Shewanella</taxon>
    </lineage>
</organism>
<sequence>MPLKLDTHASPVIDDTLPFATSLQLVVGQASEKGRKSQNEDAIGIRIPSGVSLMTKGIVSVISDGVSTAEGGAQASAISVSNFLADYYSTPDSWSVQTSSAKVLTALNRWLYGLGQDYRDARRGYVCTFSTLVFKSCTVHMLHVGDSRIYRFRRAELSQLTHDHSTKINASHQYLTRALGMDVKLDVDYKALSVEQDDLYLLTTDGIHDQLTEFELQQKLAAFCQQHPQLSDELCEQFCQLLIKKAYDLGSKDNLSAQLLCVSHLPKQAIDDVYLSLSKRPFPPPLGVGMKLDGYRVTHIIHQSQRSQVYRVENDQQQAFCMKTPSVNYIDDAAYIERFMLESWIGQRINSAHVVNVVEQHKPKSALYYLTEFLPGVSLAQWLVQHKRAPVEEVLLLLKQIELGVRAFHRRETLHQDLKPDNIFITRDGVVKIIDFGSCFIKGVAEISTPLTRDHILGTADYTAPEVILGYQADGRADLFSLAVIAYEMLAGELPFNGKLAKCNTRQAFLRLEYVNAHKLNPMVPTWIDDALKKALNIEPNLRQADTCELIHQLTTASAHQRPQHFVPLISRNPVRFWQVTSIVLFLALMTSLLV</sequence>
<dbReference type="EC" id="2.7.11.1" evidence="1"/>
<evidence type="ECO:0000259" key="9">
    <source>
        <dbReference type="PROSITE" id="PS50011"/>
    </source>
</evidence>
<name>A0ABQ2Q7H2_9GAMM</name>
<dbReference type="SMART" id="SM00331">
    <property type="entry name" value="PP2C_SIG"/>
    <property type="match status" value="1"/>
</dbReference>
<dbReference type="Gene3D" id="3.60.40.10">
    <property type="entry name" value="PPM-type phosphatase domain"/>
    <property type="match status" value="1"/>
</dbReference>
<evidence type="ECO:0000256" key="3">
    <source>
        <dbReference type="ARBA" id="ARBA00022679"/>
    </source>
</evidence>
<accession>A0ABQ2Q7H2</accession>
<dbReference type="Pfam" id="PF00069">
    <property type="entry name" value="Pkinase"/>
    <property type="match status" value="1"/>
</dbReference>